<sequence length="154" mass="17483">MGFFTIPISSDLRGTILPIYPLLRSARSGVEKGREIRVCARHIPRQSRREVLACSSSDCGCLNEFKVKVALIYFDLSSLPKFGAKGLMRELVSFDYWASTLAQSRLGGLRRWIMLIYVGWLPQDFTASRSWPFSSSRDYRLRMPISGLSRSTPV</sequence>
<protein>
    <submittedName>
        <fullName evidence="1">Uncharacterized protein</fullName>
    </submittedName>
</protein>
<accession>A0A450ZNT8</accession>
<organism evidence="1">
    <name type="scientific">Candidatus Kentrum sp. TC</name>
    <dbReference type="NCBI Taxonomy" id="2126339"/>
    <lineage>
        <taxon>Bacteria</taxon>
        <taxon>Pseudomonadati</taxon>
        <taxon>Pseudomonadota</taxon>
        <taxon>Gammaproteobacteria</taxon>
        <taxon>Candidatus Kentrum</taxon>
    </lineage>
</organism>
<proteinExistence type="predicted"/>
<dbReference type="EMBL" id="CAADFW010000006">
    <property type="protein sequence ID" value="VFK55391.1"/>
    <property type="molecule type" value="Genomic_DNA"/>
</dbReference>
<evidence type="ECO:0000313" key="1">
    <source>
        <dbReference type="EMBL" id="VFK55391.1"/>
    </source>
</evidence>
<reference evidence="1" key="1">
    <citation type="submission" date="2019-02" db="EMBL/GenBank/DDBJ databases">
        <authorList>
            <person name="Gruber-Vodicka R. H."/>
            <person name="Seah K. B. B."/>
        </authorList>
    </citation>
    <scope>NUCLEOTIDE SEQUENCE</scope>
    <source>
        <strain evidence="1">BECK_BZ126</strain>
    </source>
</reference>
<dbReference type="AlphaFoldDB" id="A0A450ZNT8"/>
<name>A0A450ZNT8_9GAMM</name>
<gene>
    <name evidence="1" type="ORF">BECKTC1821F_GA0114240_100693</name>
</gene>